<dbReference type="SUPFAM" id="SSF53649">
    <property type="entry name" value="Alkaline phosphatase-like"/>
    <property type="match status" value="1"/>
</dbReference>
<accession>A0A840D991</accession>
<dbReference type="NCBIfam" id="NF010322">
    <property type="entry name" value="PRK13759.1"/>
    <property type="match status" value="1"/>
</dbReference>
<comment type="PTM">
    <text evidence="4">The conversion to 3-oxoalanine (also known as C-formylglycine, FGly), of a serine or cysteine residue in prokaryotes and of a cysteine residue in eukaryotes, is critical for catalytic activity.</text>
</comment>
<evidence type="ECO:0000313" key="7">
    <source>
        <dbReference type="Proteomes" id="UP000560658"/>
    </source>
</evidence>
<evidence type="ECO:0000256" key="1">
    <source>
        <dbReference type="ARBA" id="ARBA00008779"/>
    </source>
</evidence>
<feature type="modified residue" description="3-oxoalanine (Ser)" evidence="4">
    <location>
        <position position="86"/>
    </location>
</feature>
<evidence type="ECO:0000256" key="4">
    <source>
        <dbReference type="PIRSR" id="PIRSR600917-52"/>
    </source>
</evidence>
<keyword evidence="7" id="KW-1185">Reference proteome</keyword>
<sequence length="516" mass="58810">MSYYQIVRIERLGLCLAGGLVLTSQSLMATTGHPSKKTHIILIMTDQQRGDALGCAGNEAVISPHIDRLAADGHLFRNAYTASPSSTPARAGLLTGMSPWHHGLLGYGQVAEHYQYEMPQMLKDLGYHTLGIGKMHWHPQNALHGFEATLIDESGRVESPYFMSDYRKWFNTEAFGLNPDSTGLKWNAHGAKIYALPERLHPTVWTADRAIEAIKGYTSDQPLFLKISFARPHSPYDPPQRILDMYQGRNIPDPVIGNWCESLPKSAQPERTPEAYSGNFGTEYARNSRKHYYASITFIDEQVGRIIEELKKKGMYEDALICFVADHGDMLGDHYLWRKTYAYEGSAAIPYIIKLPHSRKEVLKAGIPIDEPVELRDLLPTFLAINDVEIPEAMDGMSLLPLIEKKDHLWRKFIDIEHASAYWQNNYWCALTDGKVKYIWFFLTGEEQLFDLVHDAGEVNDLSKDSSFQELMESMRKAMAEHLQERGEEWVKEGRLVIRKESLLYSPNYPDNKRNK</sequence>
<dbReference type="GO" id="GO:0046872">
    <property type="term" value="F:metal ion binding"/>
    <property type="evidence" value="ECO:0007669"/>
    <property type="project" value="UniProtKB-KW"/>
</dbReference>
<dbReference type="InterPro" id="IPR000917">
    <property type="entry name" value="Sulfatase_N"/>
</dbReference>
<organism evidence="6 7">
    <name type="scientific">Bacteroides reticulotermitis</name>
    <dbReference type="NCBI Taxonomy" id="1133319"/>
    <lineage>
        <taxon>Bacteria</taxon>
        <taxon>Pseudomonadati</taxon>
        <taxon>Bacteroidota</taxon>
        <taxon>Bacteroidia</taxon>
        <taxon>Bacteroidales</taxon>
        <taxon>Bacteroidaceae</taxon>
        <taxon>Bacteroides</taxon>
    </lineage>
</organism>
<proteinExistence type="inferred from homology"/>
<name>A0A840D991_9BACE</name>
<evidence type="ECO:0000259" key="5">
    <source>
        <dbReference type="Pfam" id="PF00884"/>
    </source>
</evidence>
<protein>
    <submittedName>
        <fullName evidence="6">Arylsulfatase A-like enzyme</fullName>
    </submittedName>
</protein>
<dbReference type="InterPro" id="IPR024607">
    <property type="entry name" value="Sulfatase_CS"/>
</dbReference>
<keyword evidence="2" id="KW-0479">Metal-binding</keyword>
<evidence type="ECO:0000313" key="6">
    <source>
        <dbReference type="EMBL" id="MBB4044972.1"/>
    </source>
</evidence>
<dbReference type="GO" id="GO:0008484">
    <property type="term" value="F:sulfuric ester hydrolase activity"/>
    <property type="evidence" value="ECO:0007669"/>
    <property type="project" value="TreeGrafter"/>
</dbReference>
<evidence type="ECO:0000256" key="2">
    <source>
        <dbReference type="ARBA" id="ARBA00022723"/>
    </source>
</evidence>
<dbReference type="PANTHER" id="PTHR45953:SF1">
    <property type="entry name" value="IDURONATE 2-SULFATASE"/>
    <property type="match status" value="1"/>
</dbReference>
<dbReference type="EMBL" id="JACIER010000011">
    <property type="protein sequence ID" value="MBB4044972.1"/>
    <property type="molecule type" value="Genomic_DNA"/>
</dbReference>
<keyword evidence="3" id="KW-0378">Hydrolase</keyword>
<dbReference type="InterPro" id="IPR017850">
    <property type="entry name" value="Alkaline_phosphatase_core_sf"/>
</dbReference>
<dbReference type="GO" id="GO:0005737">
    <property type="term" value="C:cytoplasm"/>
    <property type="evidence" value="ECO:0007669"/>
    <property type="project" value="TreeGrafter"/>
</dbReference>
<feature type="domain" description="Sulfatase N-terminal" evidence="5">
    <location>
        <begin position="39"/>
        <end position="384"/>
    </location>
</feature>
<dbReference type="Proteomes" id="UP000560658">
    <property type="component" value="Unassembled WGS sequence"/>
</dbReference>
<dbReference type="AlphaFoldDB" id="A0A840D991"/>
<dbReference type="Gene3D" id="3.40.720.10">
    <property type="entry name" value="Alkaline Phosphatase, subunit A"/>
    <property type="match status" value="1"/>
</dbReference>
<gene>
    <name evidence="6" type="ORF">GGR06_002774</name>
</gene>
<dbReference type="Pfam" id="PF00884">
    <property type="entry name" value="Sulfatase"/>
    <property type="match status" value="1"/>
</dbReference>
<comment type="similarity">
    <text evidence="1">Belongs to the sulfatase family.</text>
</comment>
<comment type="caution">
    <text evidence="6">The sequence shown here is derived from an EMBL/GenBank/DDBJ whole genome shotgun (WGS) entry which is preliminary data.</text>
</comment>
<dbReference type="PROSITE" id="PS00523">
    <property type="entry name" value="SULFATASE_1"/>
    <property type="match status" value="1"/>
</dbReference>
<dbReference type="PROSITE" id="PS00149">
    <property type="entry name" value="SULFATASE_2"/>
    <property type="match status" value="1"/>
</dbReference>
<reference evidence="6" key="1">
    <citation type="submission" date="2020-08" db="EMBL/GenBank/DDBJ databases">
        <title>Genomic Encyclopedia of Type Strains, Phase IV (KMG-IV): sequencing the most valuable type-strain genomes for metagenomic binning, comparative biology and taxonomic classification.</title>
        <authorList>
            <person name="Goeker M."/>
        </authorList>
    </citation>
    <scope>NUCLEOTIDE SEQUENCE [LARGE SCALE GENOMIC DNA]</scope>
    <source>
        <strain evidence="6">DSM 105720</strain>
    </source>
</reference>
<dbReference type="PANTHER" id="PTHR45953">
    <property type="entry name" value="IDURONATE 2-SULFATASE"/>
    <property type="match status" value="1"/>
</dbReference>
<evidence type="ECO:0000256" key="3">
    <source>
        <dbReference type="ARBA" id="ARBA00022801"/>
    </source>
</evidence>